<proteinExistence type="predicted"/>
<dbReference type="OrthoDB" id="1733375at2759"/>
<organism evidence="1 2">
    <name type="scientific">Phytophthora cactorum</name>
    <dbReference type="NCBI Taxonomy" id="29920"/>
    <lineage>
        <taxon>Eukaryota</taxon>
        <taxon>Sar</taxon>
        <taxon>Stramenopiles</taxon>
        <taxon>Oomycota</taxon>
        <taxon>Peronosporomycetes</taxon>
        <taxon>Peronosporales</taxon>
        <taxon>Peronosporaceae</taxon>
        <taxon>Phytophthora</taxon>
    </lineage>
</organism>
<dbReference type="PANTHER" id="PTHR10492:SF57">
    <property type="entry name" value="ATP-DEPENDENT DNA HELICASE"/>
    <property type="match status" value="1"/>
</dbReference>
<dbReference type="PANTHER" id="PTHR10492">
    <property type="match status" value="1"/>
</dbReference>
<reference evidence="1 2" key="1">
    <citation type="submission" date="2018-01" db="EMBL/GenBank/DDBJ databases">
        <title>Draft genome of the strawberry crown rot pathogen Phytophthora cactorum.</title>
        <authorList>
            <person name="Armitage A.D."/>
            <person name="Lysoe E."/>
            <person name="Nellist C.F."/>
            <person name="Harrison R.J."/>
            <person name="Brurberg M.B."/>
        </authorList>
    </citation>
    <scope>NUCLEOTIDE SEQUENCE [LARGE SCALE GENOMIC DNA]</scope>
    <source>
        <strain evidence="1 2">10300</strain>
    </source>
</reference>
<dbReference type="STRING" id="29920.A0A329RHM8"/>
<name>A0A329RHM8_9STRA</name>
<dbReference type="EMBL" id="MJFZ01000975">
    <property type="protein sequence ID" value="RAW23871.1"/>
    <property type="molecule type" value="Genomic_DNA"/>
</dbReference>
<evidence type="ECO:0000313" key="2">
    <source>
        <dbReference type="Proteomes" id="UP000251314"/>
    </source>
</evidence>
<keyword evidence="2" id="KW-1185">Reference proteome</keyword>
<sequence length="150" mass="17561">MKNGKCSKKFPKTLADVTVMSRDKYHTYRRRRRPDGILHHKGKVWDSVTINQWVCVAYNPLLSQKDNCQINAEVCATNKAVKYIYKYVYQGSGMTTITIDGEEIQANEINQYLLWRWRYISAVEARNQLSEHPTQVVSTLPSVFPFTWRK</sequence>
<dbReference type="Proteomes" id="UP000251314">
    <property type="component" value="Unassembled WGS sequence"/>
</dbReference>
<protein>
    <submittedName>
        <fullName evidence="1">Uncharacterized protein</fullName>
    </submittedName>
</protein>
<dbReference type="AlphaFoldDB" id="A0A329RHM8"/>
<dbReference type="VEuPathDB" id="FungiDB:PC110_g19701"/>
<gene>
    <name evidence="1" type="ORF">PC110_g19701</name>
</gene>
<accession>A0A329RHM8</accession>
<comment type="caution">
    <text evidence="1">The sequence shown here is derived from an EMBL/GenBank/DDBJ whole genome shotgun (WGS) entry which is preliminary data.</text>
</comment>
<evidence type="ECO:0000313" key="1">
    <source>
        <dbReference type="EMBL" id="RAW23871.1"/>
    </source>
</evidence>